<name>A0A7J6NGB3_PEROL</name>
<accession>A0A7J6NGB3</accession>
<dbReference type="AlphaFoldDB" id="A0A7J6NGB3"/>
<proteinExistence type="predicted"/>
<evidence type="ECO:0000256" key="1">
    <source>
        <dbReference type="SAM" id="MobiDB-lite"/>
    </source>
</evidence>
<evidence type="ECO:0000313" key="4">
    <source>
        <dbReference type="Proteomes" id="UP000541610"/>
    </source>
</evidence>
<evidence type="ECO:0000259" key="2">
    <source>
        <dbReference type="PROSITE" id="PS50994"/>
    </source>
</evidence>
<protein>
    <recommendedName>
        <fullName evidence="2">Integrase catalytic domain-containing protein</fullName>
    </recommendedName>
</protein>
<dbReference type="Gene3D" id="3.30.420.10">
    <property type="entry name" value="Ribonuclease H-like superfamily/Ribonuclease H"/>
    <property type="match status" value="2"/>
</dbReference>
<gene>
    <name evidence="3" type="ORF">FOZ60_010455</name>
</gene>
<dbReference type="GO" id="GO:0003676">
    <property type="term" value="F:nucleic acid binding"/>
    <property type="evidence" value="ECO:0007669"/>
    <property type="project" value="InterPro"/>
</dbReference>
<comment type="caution">
    <text evidence="3">The sequence shown here is derived from an EMBL/GenBank/DDBJ whole genome shotgun (WGS) entry which is preliminary data.</text>
</comment>
<dbReference type="InterPro" id="IPR012337">
    <property type="entry name" value="RNaseH-like_sf"/>
</dbReference>
<feature type="region of interest" description="Disordered" evidence="1">
    <location>
        <begin position="1"/>
        <end position="22"/>
    </location>
</feature>
<dbReference type="InterPro" id="IPR001584">
    <property type="entry name" value="Integrase_cat-core"/>
</dbReference>
<dbReference type="OrthoDB" id="444601at2759"/>
<reference evidence="3 4" key="1">
    <citation type="submission" date="2020-04" db="EMBL/GenBank/DDBJ databases">
        <title>Perkinsus olseni comparative genomics.</title>
        <authorList>
            <person name="Bogema D.R."/>
        </authorList>
    </citation>
    <scope>NUCLEOTIDE SEQUENCE [LARGE SCALE GENOMIC DNA]</scope>
    <source>
        <strain evidence="3">00978-12</strain>
    </source>
</reference>
<dbReference type="GO" id="GO:0015074">
    <property type="term" value="P:DNA integration"/>
    <property type="evidence" value="ECO:0007669"/>
    <property type="project" value="InterPro"/>
</dbReference>
<dbReference type="InterPro" id="IPR050951">
    <property type="entry name" value="Retrovirus_Pol_polyprotein"/>
</dbReference>
<dbReference type="EMBL" id="JABANP010000427">
    <property type="protein sequence ID" value="KAF4682497.1"/>
    <property type="molecule type" value="Genomic_DNA"/>
</dbReference>
<dbReference type="PANTHER" id="PTHR37984:SF5">
    <property type="entry name" value="PROTEIN NYNRIN-LIKE"/>
    <property type="match status" value="1"/>
</dbReference>
<evidence type="ECO:0000313" key="3">
    <source>
        <dbReference type="EMBL" id="KAF4682497.1"/>
    </source>
</evidence>
<dbReference type="SUPFAM" id="SSF53098">
    <property type="entry name" value="Ribonuclease H-like"/>
    <property type="match status" value="1"/>
</dbReference>
<feature type="region of interest" description="Disordered" evidence="1">
    <location>
        <begin position="173"/>
        <end position="195"/>
    </location>
</feature>
<dbReference type="Pfam" id="PF00665">
    <property type="entry name" value="rve"/>
    <property type="match status" value="1"/>
</dbReference>
<dbReference type="PROSITE" id="PS50994">
    <property type="entry name" value="INTEGRASE"/>
    <property type="match status" value="1"/>
</dbReference>
<dbReference type="Proteomes" id="UP000541610">
    <property type="component" value="Unassembled WGS sequence"/>
</dbReference>
<dbReference type="PANTHER" id="PTHR37984">
    <property type="entry name" value="PROTEIN CBG26694"/>
    <property type="match status" value="1"/>
</dbReference>
<dbReference type="InterPro" id="IPR036397">
    <property type="entry name" value="RNaseH_sf"/>
</dbReference>
<sequence length="1124" mass="123977">MTITESSEGLEHGTGTERGSVTSASLAPIPASVTAIRDLVISWLTTVPVGISVLELAVEDIKKAVPDVTRETFGEGVDAALSVTDVHEGKVAAVTKKLYDFGESEDRRSRTQPRRVLLGDFYSPFCENPLVIKKWGVTCQERLDRIGFEEAIGCQVTPILSREAKPVTTSPMYESLPVGKDGSSTPTSTVGVVRPDGNTTGFSNVLVDDGLASLGLDLPSSVDTVGRKDLSEGRRIALSLEPAGTKWLGLVDIDGVLESYKMVDSPYDAATLSKIPARKDYGGRMVGRLSPQDKDLYEKVVAKYVDKGIAELPADMRPRLFGCAFYLYLDDLTLVIDGGVDPDNESSLAETIISKVVEVAARYGFDFPEIKGYDSVSIHRFKHLGIWWEFDEGDLSFSCPKFTLGTVKNAQGEYKTPWTRRELYSVAACVSSGCDPLLIHGKERLAGDVLKILCGYVGKNKDWDESFEIDNQGPSYKVLCSCIKVIEDHVKQECHHPVQHPDQLEVHVDASSIGWAWAMFGVSTVTGDSWLIQSAAGVFKTKNQRSSHINRKELAALAKAMVAVHAALSGKRQRPLIPLVKVCCDSQTVVRWTASNGIRSSSKSLERVIVRRLIQSIREIMDDLRSVGVNFKLEKVTSEDNRADSLSRAASDWGFDQLEISDPSDDAALFPASEAIHAVQGGERDKCAQPDLPVGATAREAVRSLQEKSPLWSKVVVYLKTGGKADPKVLHAAQEKRIDSEGLLVALRYPGGSTLQSPREVIVIPCDFDAGKAEDLRIIKVFHESTHHNARYLSWEVSRFFLIDGLARLARLVCQGCERCQNAMTTRFYAGAMGFTDTTAACVWDVVACDIAGPFRPDKDYGFVAALVLIDMYSHYVIIRGLRDQRTITICSVLGAVIHELGAMRQLRSDGAPNLTSRRFRQFTASAGVEHVVANRYSPFQNGMVEKSISNIKTVLRLFPEVLKAKHYGTSHWYSVMCRAGRRANDRPYLGTTPFALWFGRERRPEEVARLSTKPEEKSVEGVSTERKAKQEEFDVARSERQLPRRYAPRSLKVSVGSKVKIFRPNQAPGVGHASGYYKDPVYVVIDQEGVNVALLEVGKSEGDEIVEHIRNIRPYYGCTAIRP</sequence>
<organism evidence="3 4">
    <name type="scientific">Perkinsus olseni</name>
    <name type="common">Perkinsus atlanticus</name>
    <dbReference type="NCBI Taxonomy" id="32597"/>
    <lineage>
        <taxon>Eukaryota</taxon>
        <taxon>Sar</taxon>
        <taxon>Alveolata</taxon>
        <taxon>Perkinsozoa</taxon>
        <taxon>Perkinsea</taxon>
        <taxon>Perkinsida</taxon>
        <taxon>Perkinsidae</taxon>
        <taxon>Perkinsus</taxon>
    </lineage>
</organism>
<feature type="domain" description="Integrase catalytic" evidence="2">
    <location>
        <begin position="837"/>
        <end position="1002"/>
    </location>
</feature>